<evidence type="ECO:0000256" key="1">
    <source>
        <dbReference type="ARBA" id="ARBA00023015"/>
    </source>
</evidence>
<dbReference type="InterPro" id="IPR000835">
    <property type="entry name" value="HTH_MarR-typ"/>
</dbReference>
<dbReference type="Gene3D" id="1.10.10.10">
    <property type="entry name" value="Winged helix-like DNA-binding domain superfamily/Winged helix DNA-binding domain"/>
    <property type="match status" value="1"/>
</dbReference>
<protein>
    <submittedName>
        <fullName evidence="5">DNA-binding MarR family transcriptional regulator</fullName>
    </submittedName>
</protein>
<keyword evidence="3" id="KW-0804">Transcription</keyword>
<proteinExistence type="predicted"/>
<evidence type="ECO:0000256" key="2">
    <source>
        <dbReference type="ARBA" id="ARBA00023125"/>
    </source>
</evidence>
<organism evidence="5 6">
    <name type="scientific">Paenibacillus turicensis</name>
    <dbReference type="NCBI Taxonomy" id="160487"/>
    <lineage>
        <taxon>Bacteria</taxon>
        <taxon>Bacillati</taxon>
        <taxon>Bacillota</taxon>
        <taxon>Bacilli</taxon>
        <taxon>Bacillales</taxon>
        <taxon>Paenibacillaceae</taxon>
        <taxon>Paenibacillus</taxon>
    </lineage>
</organism>
<dbReference type="PROSITE" id="PS50995">
    <property type="entry name" value="HTH_MARR_2"/>
    <property type="match status" value="1"/>
</dbReference>
<dbReference type="InterPro" id="IPR036388">
    <property type="entry name" value="WH-like_DNA-bd_sf"/>
</dbReference>
<gene>
    <name evidence="5" type="ORF">J2Z32_003662</name>
</gene>
<dbReference type="GO" id="GO:0003677">
    <property type="term" value="F:DNA binding"/>
    <property type="evidence" value="ECO:0007669"/>
    <property type="project" value="UniProtKB-KW"/>
</dbReference>
<dbReference type="Pfam" id="PF01047">
    <property type="entry name" value="MarR"/>
    <property type="match status" value="1"/>
</dbReference>
<dbReference type="RefSeq" id="WP_210090588.1">
    <property type="nucleotide sequence ID" value="NZ_JAGGKG010000021.1"/>
</dbReference>
<accession>A0ABS4FWP1</accession>
<evidence type="ECO:0000313" key="6">
    <source>
        <dbReference type="Proteomes" id="UP001519272"/>
    </source>
</evidence>
<dbReference type="PANTHER" id="PTHR42756:SF1">
    <property type="entry name" value="TRANSCRIPTIONAL REPRESSOR OF EMRAB OPERON"/>
    <property type="match status" value="1"/>
</dbReference>
<dbReference type="Proteomes" id="UP001519272">
    <property type="component" value="Unassembled WGS sequence"/>
</dbReference>
<dbReference type="PANTHER" id="PTHR42756">
    <property type="entry name" value="TRANSCRIPTIONAL REGULATOR, MARR"/>
    <property type="match status" value="1"/>
</dbReference>
<evidence type="ECO:0000259" key="4">
    <source>
        <dbReference type="PROSITE" id="PS50995"/>
    </source>
</evidence>
<evidence type="ECO:0000256" key="3">
    <source>
        <dbReference type="ARBA" id="ARBA00023163"/>
    </source>
</evidence>
<keyword evidence="2 5" id="KW-0238">DNA-binding</keyword>
<feature type="domain" description="HTH marR-type" evidence="4">
    <location>
        <begin position="1"/>
        <end position="136"/>
    </location>
</feature>
<sequence>MSYTIDQKEVDAALFEFLRSIYLFEHRETVMFGINWSEVYLLHLLIRHPGIRISSLSKQMNQAIFSTSRMVSRLEKAGFLYKMLDESDKRAVTLYITDEGATQIKLIEKYNYDIVSAQFNKMPEQTLRSLLEAVSQLSVLLNVENMDEEK</sequence>
<dbReference type="SMART" id="SM00347">
    <property type="entry name" value="HTH_MARR"/>
    <property type="match status" value="1"/>
</dbReference>
<evidence type="ECO:0000313" key="5">
    <source>
        <dbReference type="EMBL" id="MBP1906997.1"/>
    </source>
</evidence>
<keyword evidence="6" id="KW-1185">Reference proteome</keyword>
<comment type="caution">
    <text evidence="5">The sequence shown here is derived from an EMBL/GenBank/DDBJ whole genome shotgun (WGS) entry which is preliminary data.</text>
</comment>
<reference evidence="5 6" key="1">
    <citation type="submission" date="2021-03" db="EMBL/GenBank/DDBJ databases">
        <title>Genomic Encyclopedia of Type Strains, Phase IV (KMG-IV): sequencing the most valuable type-strain genomes for metagenomic binning, comparative biology and taxonomic classification.</title>
        <authorList>
            <person name="Goeker M."/>
        </authorList>
    </citation>
    <scope>NUCLEOTIDE SEQUENCE [LARGE SCALE GENOMIC DNA]</scope>
    <source>
        <strain evidence="5 6">DSM 14349</strain>
    </source>
</reference>
<keyword evidence="1" id="KW-0805">Transcription regulation</keyword>
<dbReference type="InterPro" id="IPR036390">
    <property type="entry name" value="WH_DNA-bd_sf"/>
</dbReference>
<name>A0ABS4FWP1_9BACL</name>
<dbReference type="EMBL" id="JAGGKG010000021">
    <property type="protein sequence ID" value="MBP1906997.1"/>
    <property type="molecule type" value="Genomic_DNA"/>
</dbReference>
<dbReference type="SUPFAM" id="SSF46785">
    <property type="entry name" value="Winged helix' DNA-binding domain"/>
    <property type="match status" value="1"/>
</dbReference>